<reference evidence="3 4" key="1">
    <citation type="submission" date="2018-07" db="EMBL/GenBank/DDBJ databases">
        <title>The complete nuclear genome of the prasinophyte Chloropicon primus (CCMP1205).</title>
        <authorList>
            <person name="Pombert J.-F."/>
            <person name="Otis C."/>
            <person name="Turmel M."/>
            <person name="Lemieux C."/>
        </authorList>
    </citation>
    <scope>NUCLEOTIDE SEQUENCE [LARGE SCALE GENOMIC DNA]</scope>
    <source>
        <strain evidence="3 4">CCMP1205</strain>
    </source>
</reference>
<keyword evidence="1" id="KW-0175">Coiled coil</keyword>
<dbReference type="AlphaFoldDB" id="A0A5B8MH15"/>
<feature type="compositionally biased region" description="Polar residues" evidence="2">
    <location>
        <begin position="437"/>
        <end position="447"/>
    </location>
</feature>
<organism evidence="3 4">
    <name type="scientific">Chloropicon primus</name>
    <dbReference type="NCBI Taxonomy" id="1764295"/>
    <lineage>
        <taxon>Eukaryota</taxon>
        <taxon>Viridiplantae</taxon>
        <taxon>Chlorophyta</taxon>
        <taxon>Chloropicophyceae</taxon>
        <taxon>Chloropicales</taxon>
        <taxon>Chloropicaceae</taxon>
        <taxon>Chloropicon</taxon>
    </lineage>
</organism>
<feature type="compositionally biased region" description="Basic and acidic residues" evidence="2">
    <location>
        <begin position="497"/>
        <end position="507"/>
    </location>
</feature>
<sequence length="537" mass="58928">MSSDFEFSKPGSSRGKVHRHHHHHKGSSRRSGRSGGGRQISLMSDEEEVYSPEAAGHSIAKWRHEAHVKDHEIKILRQMVQNAKTEIQKKEQTVAKMVERMPAFQNENQGFSKDALDMIETLERKLSEREYQTLKVQQDLESAQAAVTERNERIHDLCLQWEKSTSLLKEARERDLAELQKQIRHLEEEVIPPIRSRAEAAEAREKQMKNELTVAHARIKQIEALAQEKLAQKERQLAESTRRIRELELDLEHVMAAAARYTRREVLVEHLGGHLQNTLTASTPVYQDLPSVPIVQQPSPAGAMASPSMYTPAPNVYQQIGTDAYGGTAPPPSSSHAPYSHAPYGQEPALAQMPPVPPAVAPPVAPPPPVPPVPPVPPASAMKSQTRPSPSKSVSFAPPTPAAPAAPAPAPAPPLPPQVVPPAAMPQARPQEVVSGPPSNKASTSSAGAGDPPHKRQDSMTSPKPPPLPGQDSSPYSNPMMPPDPELLKQQPRHKFSFQEHIPENSPRHRLSVIMRKLKDPTSHLRTSSGSSPVKAT</sequence>
<evidence type="ECO:0000313" key="3">
    <source>
        <dbReference type="EMBL" id="QDZ18650.1"/>
    </source>
</evidence>
<proteinExistence type="predicted"/>
<gene>
    <name evidence="3" type="ORF">A3770_02p11680</name>
</gene>
<feature type="coiled-coil region" evidence="1">
    <location>
        <begin position="169"/>
        <end position="264"/>
    </location>
</feature>
<dbReference type="PANTHER" id="PTHR47357:SF1">
    <property type="entry name" value="SPINDLE POLE BODY COMPONENT 110"/>
    <property type="match status" value="1"/>
</dbReference>
<feature type="region of interest" description="Disordered" evidence="2">
    <location>
        <begin position="1"/>
        <end position="39"/>
    </location>
</feature>
<evidence type="ECO:0000256" key="2">
    <source>
        <dbReference type="SAM" id="MobiDB-lite"/>
    </source>
</evidence>
<dbReference type="GO" id="GO:0005856">
    <property type="term" value="C:cytoskeleton"/>
    <property type="evidence" value="ECO:0007669"/>
    <property type="project" value="TreeGrafter"/>
</dbReference>
<evidence type="ECO:0000256" key="1">
    <source>
        <dbReference type="SAM" id="Coils"/>
    </source>
</evidence>
<evidence type="ECO:0000313" key="4">
    <source>
        <dbReference type="Proteomes" id="UP000316726"/>
    </source>
</evidence>
<dbReference type="PANTHER" id="PTHR47357">
    <property type="entry name" value="COP1-INTERACTIVE PROTEIN 1"/>
    <property type="match status" value="1"/>
</dbReference>
<protein>
    <submittedName>
        <fullName evidence="3">Uncharacterized protein</fullName>
    </submittedName>
</protein>
<feature type="region of interest" description="Disordered" evidence="2">
    <location>
        <begin position="321"/>
        <end position="356"/>
    </location>
</feature>
<feature type="compositionally biased region" description="Basic residues" evidence="2">
    <location>
        <begin position="15"/>
        <end position="32"/>
    </location>
</feature>
<feature type="compositionally biased region" description="Polar residues" evidence="2">
    <location>
        <begin position="524"/>
        <end position="537"/>
    </location>
</feature>
<feature type="coiled-coil region" evidence="1">
    <location>
        <begin position="73"/>
        <end position="100"/>
    </location>
</feature>
<dbReference type="Proteomes" id="UP000316726">
    <property type="component" value="Chromosome 2"/>
</dbReference>
<accession>A0A5B8MH15</accession>
<dbReference type="GO" id="GO:0005200">
    <property type="term" value="F:structural constituent of cytoskeleton"/>
    <property type="evidence" value="ECO:0007669"/>
    <property type="project" value="TreeGrafter"/>
</dbReference>
<dbReference type="EMBL" id="CP031035">
    <property type="protein sequence ID" value="QDZ18650.1"/>
    <property type="molecule type" value="Genomic_DNA"/>
</dbReference>
<dbReference type="STRING" id="1764295.A0A5B8MH15"/>
<feature type="compositionally biased region" description="Polar residues" evidence="2">
    <location>
        <begin position="382"/>
        <end position="394"/>
    </location>
</feature>
<keyword evidence="4" id="KW-1185">Reference proteome</keyword>
<feature type="compositionally biased region" description="Pro residues" evidence="2">
    <location>
        <begin position="398"/>
        <end position="424"/>
    </location>
</feature>
<feature type="region of interest" description="Disordered" evidence="2">
    <location>
        <begin position="518"/>
        <end position="537"/>
    </location>
</feature>
<dbReference type="Gene3D" id="1.10.287.1490">
    <property type="match status" value="1"/>
</dbReference>
<feature type="compositionally biased region" description="Low complexity" evidence="2">
    <location>
        <begin position="334"/>
        <end position="344"/>
    </location>
</feature>
<feature type="region of interest" description="Disordered" evidence="2">
    <location>
        <begin position="374"/>
        <end position="510"/>
    </location>
</feature>
<name>A0A5B8MH15_9CHLO</name>